<evidence type="ECO:0000256" key="4">
    <source>
        <dbReference type="ARBA" id="ARBA00011738"/>
    </source>
</evidence>
<dbReference type="GO" id="GO:0046872">
    <property type="term" value="F:metal ion binding"/>
    <property type="evidence" value="ECO:0007669"/>
    <property type="project" value="UniProtKB-KW"/>
</dbReference>
<dbReference type="InterPro" id="IPR027939">
    <property type="entry name" value="NMT1/THI5"/>
</dbReference>
<comment type="function">
    <text evidence="1">Responsible for the formation of the pyrimidine heterocycle in the thiamine biosynthesis pathway. Catalyzes the formation of hydroxymethylpyrimidine phosphate (HMP-P) from histidine and pyridoxal phosphate (PLP). The protein uses PLP and the active site histidine to form HMP-P, generating an inactive enzyme. The enzyme can only undergo a single turnover, which suggests it is a suicide enzyme.</text>
</comment>
<protein>
    <recommendedName>
        <fullName evidence="10">Thiamine pyrimidine synthase</fullName>
    </recommendedName>
</protein>
<keyword evidence="7" id="KW-0663">Pyridoxal phosphate</keyword>
<evidence type="ECO:0000256" key="5">
    <source>
        <dbReference type="ARBA" id="ARBA00022679"/>
    </source>
</evidence>
<dbReference type="EMBL" id="FCOM02000036">
    <property type="protein sequence ID" value="SAL81057.1"/>
    <property type="molecule type" value="Genomic_DNA"/>
</dbReference>
<evidence type="ECO:0000256" key="6">
    <source>
        <dbReference type="ARBA" id="ARBA00022723"/>
    </source>
</evidence>
<dbReference type="PANTHER" id="PTHR31528">
    <property type="entry name" value="4-AMINO-5-HYDROXYMETHYL-2-METHYLPYRIMIDINE PHOSPHATE SYNTHASE THI11-RELATED"/>
    <property type="match status" value="1"/>
</dbReference>
<evidence type="ECO:0000256" key="1">
    <source>
        <dbReference type="ARBA" id="ARBA00003469"/>
    </source>
</evidence>
<evidence type="ECO:0000256" key="10">
    <source>
        <dbReference type="ARBA" id="ARBA00033171"/>
    </source>
</evidence>
<evidence type="ECO:0000256" key="8">
    <source>
        <dbReference type="ARBA" id="ARBA00022977"/>
    </source>
</evidence>
<keyword evidence="8" id="KW-0784">Thiamine biosynthesis</keyword>
<dbReference type="Pfam" id="PF09084">
    <property type="entry name" value="NMT1"/>
    <property type="match status" value="1"/>
</dbReference>
<dbReference type="SUPFAM" id="SSF53850">
    <property type="entry name" value="Periplasmic binding protein-like II"/>
    <property type="match status" value="1"/>
</dbReference>
<evidence type="ECO:0000313" key="15">
    <source>
        <dbReference type="Proteomes" id="UP000055019"/>
    </source>
</evidence>
<comment type="catalytic activity">
    <reaction evidence="11">
        <text>N(6)-(pyridoxal phosphate)-L-lysyl-[4-amino-5-hydroxymethyl-2-methylpyrimidine phosphate synthase] + L-histidyl-[4-amino-5-hydroxymethyl-2-methylpyrimidine phosphate synthase] + 2 Fe(3+) + 4 H2O = L-lysyl-[4-amino-5-hydroxymethyl-2-methylpyrimidine phosphate synthase] + (2S)-2-amino-5-hydroxy-4-oxopentanoyl-[4-amino-5-hydroxymethyl-2-methylpyrimidine phosphate synthase] + 4-amino-2-methyl-5-(phosphooxymethyl)pyrimidine + 3-oxopropanoate + 2 Fe(2+) + 2 H(+)</text>
        <dbReference type="Rhea" id="RHEA:65756"/>
        <dbReference type="Rhea" id="RHEA-COMP:16892"/>
        <dbReference type="Rhea" id="RHEA-COMP:16893"/>
        <dbReference type="Rhea" id="RHEA-COMP:16894"/>
        <dbReference type="Rhea" id="RHEA-COMP:16895"/>
        <dbReference type="ChEBI" id="CHEBI:15377"/>
        <dbReference type="ChEBI" id="CHEBI:15378"/>
        <dbReference type="ChEBI" id="CHEBI:29033"/>
        <dbReference type="ChEBI" id="CHEBI:29034"/>
        <dbReference type="ChEBI" id="CHEBI:29969"/>
        <dbReference type="ChEBI" id="CHEBI:29979"/>
        <dbReference type="ChEBI" id="CHEBI:33190"/>
        <dbReference type="ChEBI" id="CHEBI:58354"/>
        <dbReference type="ChEBI" id="CHEBI:143915"/>
        <dbReference type="ChEBI" id="CHEBI:157692"/>
    </reaction>
    <physiologicalReaction direction="left-to-right" evidence="11">
        <dbReference type="Rhea" id="RHEA:65757"/>
    </physiologicalReaction>
</comment>
<keyword evidence="12" id="KW-0732">Signal</keyword>
<dbReference type="InterPro" id="IPR015168">
    <property type="entry name" value="SsuA/THI5"/>
</dbReference>
<keyword evidence="15" id="KW-1185">Reference proteome</keyword>
<accession>A0A158KIY4</accession>
<feature type="signal peptide" evidence="12">
    <location>
        <begin position="1"/>
        <end position="30"/>
    </location>
</feature>
<dbReference type="GO" id="GO:0009228">
    <property type="term" value="P:thiamine biosynthetic process"/>
    <property type="evidence" value="ECO:0007669"/>
    <property type="project" value="UniProtKB-KW"/>
</dbReference>
<dbReference type="Gene3D" id="3.40.190.10">
    <property type="entry name" value="Periplasmic binding protein-like II"/>
    <property type="match status" value="2"/>
</dbReference>
<comment type="pathway">
    <text evidence="2">Cofactor biosynthesis; thiamine diphosphate biosynthesis.</text>
</comment>
<sequence length="334" mass="36133">MCISVFARMRRALIGALVASLLCAGAPARAADQKLVVRMDFSAWGMHAAMHLAKQKGWFAQEGLDVVIQDGTGTINTLQLLAAGQVDVGQVQLGTMAVAKERGLNLISIAGFARKGDLAVLVDEKLPLKSARDLAGKKLACFTTSPWVPFIDPFFNANNITKSNADVVMVSPSAMLSTYASGNSDGFMAQAPFGEPMVQKVRPAKSFLLSDSGFEFPSYGLVTTPSRLSDKEGAIRKLVQIEVRAWKYIYEGHQNEAVAAIQAQRPNARLDAKILTDQINAYKPFFASPTQPNLPIGMQADSDWNVAIRSMEKIGLLKPGHKPSDYYTNALVAN</sequence>
<name>A0A158KIY4_9BURK</name>
<reference evidence="14" key="1">
    <citation type="submission" date="2016-01" db="EMBL/GenBank/DDBJ databases">
        <authorList>
            <person name="Peeters C."/>
        </authorList>
    </citation>
    <scope>NUCLEOTIDE SEQUENCE [LARGE SCALE GENOMIC DNA]</scope>
    <source>
        <strain evidence="14">LMG 29317</strain>
    </source>
</reference>
<evidence type="ECO:0000313" key="14">
    <source>
        <dbReference type="EMBL" id="SAL81057.1"/>
    </source>
</evidence>
<proteinExistence type="inferred from homology"/>
<feature type="chain" id="PRO_5007627807" description="Thiamine pyrimidine synthase" evidence="12">
    <location>
        <begin position="31"/>
        <end position="334"/>
    </location>
</feature>
<dbReference type="PANTHER" id="PTHR31528:SF1">
    <property type="entry name" value="4-AMINO-5-HYDROXYMETHYL-2-METHYLPYRIMIDINE PHOSPHATE SYNTHASE THI11-RELATED"/>
    <property type="match status" value="1"/>
</dbReference>
<keyword evidence="6" id="KW-0479">Metal-binding</keyword>
<dbReference type="Proteomes" id="UP000055019">
    <property type="component" value="Unassembled WGS sequence"/>
</dbReference>
<dbReference type="AlphaFoldDB" id="A0A158KIY4"/>
<comment type="caution">
    <text evidence="14">The sequence shown here is derived from an EMBL/GenBank/DDBJ whole genome shotgun (WGS) entry which is preliminary data.</text>
</comment>
<evidence type="ECO:0000256" key="9">
    <source>
        <dbReference type="ARBA" id="ARBA00023004"/>
    </source>
</evidence>
<keyword evidence="9" id="KW-0408">Iron</keyword>
<dbReference type="GO" id="GO:0016740">
    <property type="term" value="F:transferase activity"/>
    <property type="evidence" value="ECO:0007669"/>
    <property type="project" value="UniProtKB-KW"/>
</dbReference>
<feature type="domain" description="SsuA/THI5-like" evidence="13">
    <location>
        <begin position="46"/>
        <end position="251"/>
    </location>
</feature>
<evidence type="ECO:0000256" key="11">
    <source>
        <dbReference type="ARBA" id="ARBA00048179"/>
    </source>
</evidence>
<evidence type="ECO:0000256" key="2">
    <source>
        <dbReference type="ARBA" id="ARBA00004948"/>
    </source>
</evidence>
<evidence type="ECO:0000259" key="13">
    <source>
        <dbReference type="Pfam" id="PF09084"/>
    </source>
</evidence>
<evidence type="ECO:0000256" key="7">
    <source>
        <dbReference type="ARBA" id="ARBA00022898"/>
    </source>
</evidence>
<evidence type="ECO:0000256" key="3">
    <source>
        <dbReference type="ARBA" id="ARBA00009406"/>
    </source>
</evidence>
<comment type="subunit">
    <text evidence="4">Homodimer.</text>
</comment>
<keyword evidence="5" id="KW-0808">Transferase</keyword>
<comment type="similarity">
    <text evidence="3">Belongs to the NMT1/THI5 family.</text>
</comment>
<evidence type="ECO:0000256" key="12">
    <source>
        <dbReference type="SAM" id="SignalP"/>
    </source>
</evidence>
<gene>
    <name evidence="14" type="ORF">AWB74_05848</name>
</gene>
<organism evidence="14 15">
    <name type="scientific">Caballeronia arvi</name>
    <dbReference type="NCBI Taxonomy" id="1777135"/>
    <lineage>
        <taxon>Bacteria</taxon>
        <taxon>Pseudomonadati</taxon>
        <taxon>Pseudomonadota</taxon>
        <taxon>Betaproteobacteria</taxon>
        <taxon>Burkholderiales</taxon>
        <taxon>Burkholderiaceae</taxon>
        <taxon>Caballeronia</taxon>
    </lineage>
</organism>